<feature type="region of interest" description="Disordered" evidence="1">
    <location>
        <begin position="94"/>
        <end position="118"/>
    </location>
</feature>
<feature type="chain" id="PRO_5025449156" evidence="2">
    <location>
        <begin position="20"/>
        <end position="174"/>
    </location>
</feature>
<dbReference type="Proteomes" id="UP000800200">
    <property type="component" value="Unassembled WGS sequence"/>
</dbReference>
<organism evidence="3 4">
    <name type="scientific">Zopfia rhizophila CBS 207.26</name>
    <dbReference type="NCBI Taxonomy" id="1314779"/>
    <lineage>
        <taxon>Eukaryota</taxon>
        <taxon>Fungi</taxon>
        <taxon>Dikarya</taxon>
        <taxon>Ascomycota</taxon>
        <taxon>Pezizomycotina</taxon>
        <taxon>Dothideomycetes</taxon>
        <taxon>Dothideomycetes incertae sedis</taxon>
        <taxon>Zopfiaceae</taxon>
        <taxon>Zopfia</taxon>
    </lineage>
</organism>
<keyword evidence="4" id="KW-1185">Reference proteome</keyword>
<sequence length="174" mass="19120">MKTPVFLAAILAALPTSLASVAGPSESRRSGNLDCLVENMTKRLPDIIDVEGTCALQICMRKNHYDHKLCAAPTARNVYREHCASVMASIFGQQKSHKHAAKPTPNPARDAKTVKRQDESPVERVHNCLCWACRGSLRPLQGEGNPRCKDANRPGCETNYGTRSKLLESFSLFA</sequence>
<proteinExistence type="predicted"/>
<feature type="signal peptide" evidence="2">
    <location>
        <begin position="1"/>
        <end position="19"/>
    </location>
</feature>
<keyword evidence="2" id="KW-0732">Signal</keyword>
<accession>A0A6A6EC47</accession>
<feature type="compositionally biased region" description="Basic and acidic residues" evidence="1">
    <location>
        <begin position="109"/>
        <end position="118"/>
    </location>
</feature>
<dbReference type="EMBL" id="ML994620">
    <property type="protein sequence ID" value="KAF2189431.1"/>
    <property type="molecule type" value="Genomic_DNA"/>
</dbReference>
<reference evidence="3" key="1">
    <citation type="journal article" date="2020" name="Stud. Mycol.">
        <title>101 Dothideomycetes genomes: a test case for predicting lifestyles and emergence of pathogens.</title>
        <authorList>
            <person name="Haridas S."/>
            <person name="Albert R."/>
            <person name="Binder M."/>
            <person name="Bloem J."/>
            <person name="Labutti K."/>
            <person name="Salamov A."/>
            <person name="Andreopoulos B."/>
            <person name="Baker S."/>
            <person name="Barry K."/>
            <person name="Bills G."/>
            <person name="Bluhm B."/>
            <person name="Cannon C."/>
            <person name="Castanera R."/>
            <person name="Culley D."/>
            <person name="Daum C."/>
            <person name="Ezra D."/>
            <person name="Gonzalez J."/>
            <person name="Henrissat B."/>
            <person name="Kuo A."/>
            <person name="Liang C."/>
            <person name="Lipzen A."/>
            <person name="Lutzoni F."/>
            <person name="Magnuson J."/>
            <person name="Mondo S."/>
            <person name="Nolan M."/>
            <person name="Ohm R."/>
            <person name="Pangilinan J."/>
            <person name="Park H.-J."/>
            <person name="Ramirez L."/>
            <person name="Alfaro M."/>
            <person name="Sun H."/>
            <person name="Tritt A."/>
            <person name="Yoshinaga Y."/>
            <person name="Zwiers L.-H."/>
            <person name="Turgeon B."/>
            <person name="Goodwin S."/>
            <person name="Spatafora J."/>
            <person name="Crous P."/>
            <person name="Grigoriev I."/>
        </authorList>
    </citation>
    <scope>NUCLEOTIDE SEQUENCE</scope>
    <source>
        <strain evidence="3">CBS 207.26</strain>
    </source>
</reference>
<evidence type="ECO:0000256" key="2">
    <source>
        <dbReference type="SAM" id="SignalP"/>
    </source>
</evidence>
<protein>
    <submittedName>
        <fullName evidence="3">Uncharacterized protein</fullName>
    </submittedName>
</protein>
<evidence type="ECO:0000256" key="1">
    <source>
        <dbReference type="SAM" id="MobiDB-lite"/>
    </source>
</evidence>
<dbReference type="AlphaFoldDB" id="A0A6A6EC47"/>
<evidence type="ECO:0000313" key="3">
    <source>
        <dbReference type="EMBL" id="KAF2189431.1"/>
    </source>
</evidence>
<evidence type="ECO:0000313" key="4">
    <source>
        <dbReference type="Proteomes" id="UP000800200"/>
    </source>
</evidence>
<gene>
    <name evidence="3" type="ORF">K469DRAFT_700616</name>
</gene>
<name>A0A6A6EC47_9PEZI</name>